<evidence type="ECO:0000256" key="4">
    <source>
        <dbReference type="ARBA" id="ARBA00022884"/>
    </source>
</evidence>
<dbReference type="AlphaFoldDB" id="A0A381N170"/>
<dbReference type="EC" id="3.1.1.29" evidence="1"/>
<evidence type="ECO:0000256" key="1">
    <source>
        <dbReference type="ARBA" id="ARBA00013260"/>
    </source>
</evidence>
<sequence>MMRPLKLIPKVLIGLGNPGKQYIQTRHNLGYLVLDKLSENYQTIEFRKHSKISGSIAQFVLKDKDVTLFKSSKFMNESGISINQLIQYYKIKMEEVCIIHDDLDLEVGEVKIKFGGGHGGHNGLRSIIQHCSPDFSRIRIGIGHPNKKEVIDYVLSRPNKVDQKTLNSAILNAAEAIETILDQGIDEAMNQFN</sequence>
<organism evidence="6">
    <name type="scientific">marine metagenome</name>
    <dbReference type="NCBI Taxonomy" id="408172"/>
    <lineage>
        <taxon>unclassified sequences</taxon>
        <taxon>metagenomes</taxon>
        <taxon>ecological metagenomes</taxon>
    </lineage>
</organism>
<dbReference type="PANTHER" id="PTHR17224">
    <property type="entry name" value="PEPTIDYL-TRNA HYDROLASE"/>
    <property type="match status" value="1"/>
</dbReference>
<dbReference type="NCBIfam" id="TIGR00447">
    <property type="entry name" value="pth"/>
    <property type="match status" value="1"/>
</dbReference>
<evidence type="ECO:0000256" key="3">
    <source>
        <dbReference type="ARBA" id="ARBA00022801"/>
    </source>
</evidence>
<dbReference type="GO" id="GO:0004045">
    <property type="term" value="F:peptidyl-tRNA hydrolase activity"/>
    <property type="evidence" value="ECO:0007669"/>
    <property type="project" value="UniProtKB-EC"/>
</dbReference>
<gene>
    <name evidence="6" type="ORF">METZ01_LOCUS237</name>
</gene>
<dbReference type="EMBL" id="UINC01000012">
    <property type="protein sequence ID" value="SUZ47383.1"/>
    <property type="molecule type" value="Genomic_DNA"/>
</dbReference>
<dbReference type="InterPro" id="IPR018171">
    <property type="entry name" value="Pept_tRNA_hydro_CS"/>
</dbReference>
<dbReference type="FunFam" id="3.40.50.1470:FF:000001">
    <property type="entry name" value="Peptidyl-tRNA hydrolase"/>
    <property type="match status" value="1"/>
</dbReference>
<name>A0A381N170_9ZZZZ</name>
<dbReference type="HAMAP" id="MF_00083">
    <property type="entry name" value="Pept_tRNA_hydro_bact"/>
    <property type="match status" value="1"/>
</dbReference>
<dbReference type="InterPro" id="IPR036416">
    <property type="entry name" value="Pept_tRNA_hydro_sf"/>
</dbReference>
<proteinExistence type="inferred from homology"/>
<keyword evidence="2" id="KW-0820">tRNA-binding</keyword>
<dbReference type="CDD" id="cd00462">
    <property type="entry name" value="PTH"/>
    <property type="match status" value="1"/>
</dbReference>
<protein>
    <recommendedName>
        <fullName evidence="1">peptidyl-tRNA hydrolase</fullName>
        <ecNumber evidence="1">3.1.1.29</ecNumber>
    </recommendedName>
</protein>
<dbReference type="Gene3D" id="3.40.50.1470">
    <property type="entry name" value="Peptidyl-tRNA hydrolase"/>
    <property type="match status" value="1"/>
</dbReference>
<evidence type="ECO:0000256" key="2">
    <source>
        <dbReference type="ARBA" id="ARBA00022555"/>
    </source>
</evidence>
<dbReference type="PROSITE" id="PS01195">
    <property type="entry name" value="PEPT_TRNA_HYDROL_1"/>
    <property type="match status" value="1"/>
</dbReference>
<accession>A0A381N170</accession>
<dbReference type="InterPro" id="IPR001328">
    <property type="entry name" value="Pept_tRNA_hydro"/>
</dbReference>
<dbReference type="PANTHER" id="PTHR17224:SF1">
    <property type="entry name" value="PEPTIDYL-TRNA HYDROLASE"/>
    <property type="match status" value="1"/>
</dbReference>
<reference evidence="6" key="1">
    <citation type="submission" date="2018-05" db="EMBL/GenBank/DDBJ databases">
        <authorList>
            <person name="Lanie J.A."/>
            <person name="Ng W.-L."/>
            <person name="Kazmierczak K.M."/>
            <person name="Andrzejewski T.M."/>
            <person name="Davidsen T.M."/>
            <person name="Wayne K.J."/>
            <person name="Tettelin H."/>
            <person name="Glass J.I."/>
            <person name="Rusch D."/>
            <person name="Podicherti R."/>
            <person name="Tsui H.-C.T."/>
            <person name="Winkler M.E."/>
        </authorList>
    </citation>
    <scope>NUCLEOTIDE SEQUENCE</scope>
</reference>
<dbReference type="GO" id="GO:0000049">
    <property type="term" value="F:tRNA binding"/>
    <property type="evidence" value="ECO:0007669"/>
    <property type="project" value="UniProtKB-KW"/>
</dbReference>
<keyword evidence="4" id="KW-0694">RNA-binding</keyword>
<keyword evidence="3" id="KW-0378">Hydrolase</keyword>
<dbReference type="PROSITE" id="PS01196">
    <property type="entry name" value="PEPT_TRNA_HYDROL_2"/>
    <property type="match status" value="1"/>
</dbReference>
<evidence type="ECO:0000313" key="6">
    <source>
        <dbReference type="EMBL" id="SUZ47383.1"/>
    </source>
</evidence>
<dbReference type="Pfam" id="PF01195">
    <property type="entry name" value="Pept_tRNA_hydro"/>
    <property type="match status" value="1"/>
</dbReference>
<comment type="similarity">
    <text evidence="5">Belongs to the PTH family.</text>
</comment>
<evidence type="ECO:0000256" key="5">
    <source>
        <dbReference type="ARBA" id="ARBA00038063"/>
    </source>
</evidence>
<dbReference type="SUPFAM" id="SSF53178">
    <property type="entry name" value="Peptidyl-tRNA hydrolase-like"/>
    <property type="match status" value="1"/>
</dbReference>